<gene>
    <name evidence="11" type="ORF">H9K75_12040</name>
</gene>
<evidence type="ECO:0000256" key="4">
    <source>
        <dbReference type="ARBA" id="ARBA00022723"/>
    </source>
</evidence>
<dbReference type="InterPro" id="IPR043502">
    <property type="entry name" value="DNA/RNA_pol_sf"/>
</dbReference>
<dbReference type="Proteomes" id="UP000516028">
    <property type="component" value="Chromosome"/>
</dbReference>
<dbReference type="PROSITE" id="PS50878">
    <property type="entry name" value="RT_POL"/>
    <property type="match status" value="1"/>
</dbReference>
<keyword evidence="3" id="KW-0548">Nucleotidyltransferase</keyword>
<dbReference type="PANTHER" id="PTHR34047">
    <property type="entry name" value="NUCLEAR INTRON MATURASE 1, MITOCHONDRIAL-RELATED"/>
    <property type="match status" value="1"/>
</dbReference>
<keyword evidence="4" id="KW-0479">Metal-binding</keyword>
<evidence type="ECO:0000256" key="6">
    <source>
        <dbReference type="ARBA" id="ARBA00022918"/>
    </source>
</evidence>
<dbReference type="KEGG" id="daer:H9K75_12040"/>
<dbReference type="GO" id="GO:0003964">
    <property type="term" value="F:RNA-directed DNA polymerase activity"/>
    <property type="evidence" value="ECO:0007669"/>
    <property type="project" value="UniProtKB-KW"/>
</dbReference>
<dbReference type="EC" id="2.7.7.49" evidence="1"/>
<dbReference type="RefSeq" id="WP_187722859.1">
    <property type="nucleotide sequence ID" value="NZ_CP060783.1"/>
</dbReference>
<evidence type="ECO:0000256" key="7">
    <source>
        <dbReference type="ARBA" id="ARBA00023118"/>
    </source>
</evidence>
<organism evidence="11 12">
    <name type="scientific">Diaphorobacter aerolatus</name>
    <dbReference type="NCBI Taxonomy" id="1288495"/>
    <lineage>
        <taxon>Bacteria</taxon>
        <taxon>Pseudomonadati</taxon>
        <taxon>Pseudomonadota</taxon>
        <taxon>Betaproteobacteria</taxon>
        <taxon>Burkholderiales</taxon>
        <taxon>Comamonadaceae</taxon>
        <taxon>Diaphorobacter</taxon>
    </lineage>
</organism>
<evidence type="ECO:0000256" key="5">
    <source>
        <dbReference type="ARBA" id="ARBA00022842"/>
    </source>
</evidence>
<evidence type="ECO:0000256" key="9">
    <source>
        <dbReference type="ARBA" id="ARBA00048173"/>
    </source>
</evidence>
<reference evidence="11 12" key="1">
    <citation type="submission" date="2020-08" db="EMBL/GenBank/DDBJ databases">
        <title>Genome sequence of Diaphorobacter aerolatus KACC 16536T.</title>
        <authorList>
            <person name="Hyun D.-W."/>
            <person name="Bae J.-W."/>
        </authorList>
    </citation>
    <scope>NUCLEOTIDE SEQUENCE [LARGE SCALE GENOMIC DNA]</scope>
    <source>
        <strain evidence="11 12">KACC 16536</strain>
    </source>
</reference>
<dbReference type="InterPro" id="IPR000123">
    <property type="entry name" value="Reverse_transcriptase_msDNA"/>
</dbReference>
<dbReference type="CDD" id="cd03487">
    <property type="entry name" value="RT_Bac_retron_II"/>
    <property type="match status" value="1"/>
</dbReference>
<proteinExistence type="inferred from homology"/>
<dbReference type="Pfam" id="PF00078">
    <property type="entry name" value="RVT_1"/>
    <property type="match status" value="1"/>
</dbReference>
<dbReference type="SUPFAM" id="SSF56672">
    <property type="entry name" value="DNA/RNA polymerases"/>
    <property type="match status" value="1"/>
</dbReference>
<evidence type="ECO:0000313" key="11">
    <source>
        <dbReference type="EMBL" id="QNP47148.1"/>
    </source>
</evidence>
<evidence type="ECO:0000256" key="8">
    <source>
        <dbReference type="ARBA" id="ARBA00034120"/>
    </source>
</evidence>
<accession>A0A7H0GFT2</accession>
<comment type="similarity">
    <text evidence="8">Belongs to the bacterial reverse transcriptase family.</text>
</comment>
<dbReference type="EMBL" id="CP060783">
    <property type="protein sequence ID" value="QNP47148.1"/>
    <property type="molecule type" value="Genomic_DNA"/>
</dbReference>
<dbReference type="GO" id="GO:0051607">
    <property type="term" value="P:defense response to virus"/>
    <property type="evidence" value="ECO:0007669"/>
    <property type="project" value="UniProtKB-KW"/>
</dbReference>
<dbReference type="InterPro" id="IPR051083">
    <property type="entry name" value="GrpII_Intron_Splice-Mob/Def"/>
</dbReference>
<dbReference type="GO" id="GO:0046872">
    <property type="term" value="F:metal ion binding"/>
    <property type="evidence" value="ECO:0007669"/>
    <property type="project" value="UniProtKB-KW"/>
</dbReference>
<name>A0A7H0GFT2_9BURK</name>
<dbReference type="InterPro" id="IPR000477">
    <property type="entry name" value="RT_dom"/>
</dbReference>
<evidence type="ECO:0000313" key="12">
    <source>
        <dbReference type="Proteomes" id="UP000516028"/>
    </source>
</evidence>
<sequence length="511" mass="56741">MALAVAHAWLADSDADGGRHQRSLIARAQNCLGLASSDQPDWLVTWSLRLHHMPDPMWARLDVQRLASALVEQQSLGAACYPQWRVITQAAAEKGIPDDEEPDPHGLGIGWAEGYGEEDDDTESTNAAPNFSQWVQQERPAVRRWLLRPARMQIAAMALHDLGLPNWADSQQLAQALGIGVSDLDWLARPAWQFAPRDQHGKSLAASHYRHRLTPKARGGLRLLEVPKQQLAAVQKKIHVQLLSRIPVHEAAHGFVTGRSVLTHAALHAGQPVVCTFDLRDFFHSITAAQIRALWRSLGYPAGIAAQLTALTTTVTPAGVRERLLEDASATRSQIKRLATPHLTQGAASSPALANLCAFHLDMRLSALAERFDARYSRYADDLVFSGPDSLRRHFASLRGWVRGIAQDEGFALHPDKTRRMPDHTRQRITGVVVNEKPNLSRADYDLLRAQLYRLAAQQDPASDELLATLRGRVAWACQLVSPSRQEKLKTLLSRIPRDDAPHKMVKPIFQ</sequence>
<evidence type="ECO:0000259" key="10">
    <source>
        <dbReference type="PROSITE" id="PS50878"/>
    </source>
</evidence>
<keyword evidence="12" id="KW-1185">Reference proteome</keyword>
<dbReference type="AlphaFoldDB" id="A0A7H0GFT2"/>
<keyword evidence="2" id="KW-0808">Transferase</keyword>
<protein>
    <recommendedName>
        <fullName evidence="1">RNA-directed DNA polymerase</fullName>
        <ecNumber evidence="1">2.7.7.49</ecNumber>
    </recommendedName>
</protein>
<keyword evidence="6 11" id="KW-0695">RNA-directed DNA polymerase</keyword>
<dbReference type="PANTHER" id="PTHR34047:SF7">
    <property type="entry name" value="RNA-DIRECTED DNA POLYMERASE"/>
    <property type="match status" value="1"/>
</dbReference>
<feature type="domain" description="Reverse transcriptase" evidence="10">
    <location>
        <begin position="195"/>
        <end position="434"/>
    </location>
</feature>
<evidence type="ECO:0000256" key="1">
    <source>
        <dbReference type="ARBA" id="ARBA00012493"/>
    </source>
</evidence>
<evidence type="ECO:0000256" key="3">
    <source>
        <dbReference type="ARBA" id="ARBA00022695"/>
    </source>
</evidence>
<dbReference type="GO" id="GO:0003723">
    <property type="term" value="F:RNA binding"/>
    <property type="evidence" value="ECO:0007669"/>
    <property type="project" value="InterPro"/>
</dbReference>
<keyword evidence="5" id="KW-0460">Magnesium</keyword>
<keyword evidence="7" id="KW-0051">Antiviral defense</keyword>
<comment type="catalytic activity">
    <reaction evidence="9">
        <text>DNA(n) + a 2'-deoxyribonucleoside 5'-triphosphate = DNA(n+1) + diphosphate</text>
        <dbReference type="Rhea" id="RHEA:22508"/>
        <dbReference type="Rhea" id="RHEA-COMP:17339"/>
        <dbReference type="Rhea" id="RHEA-COMP:17340"/>
        <dbReference type="ChEBI" id="CHEBI:33019"/>
        <dbReference type="ChEBI" id="CHEBI:61560"/>
        <dbReference type="ChEBI" id="CHEBI:173112"/>
        <dbReference type="EC" id="2.7.7.49"/>
    </reaction>
</comment>
<evidence type="ECO:0000256" key="2">
    <source>
        <dbReference type="ARBA" id="ARBA00022679"/>
    </source>
</evidence>
<dbReference type="PRINTS" id="PR00866">
    <property type="entry name" value="RNADNAPOLMS"/>
</dbReference>